<protein>
    <submittedName>
        <fullName evidence="1">Uncharacterized protein</fullName>
    </submittedName>
</protein>
<organism evidence="1">
    <name type="scientific">viral metagenome</name>
    <dbReference type="NCBI Taxonomy" id="1070528"/>
    <lineage>
        <taxon>unclassified sequences</taxon>
        <taxon>metagenomes</taxon>
        <taxon>organismal metagenomes</taxon>
    </lineage>
</organism>
<dbReference type="AlphaFoldDB" id="A0A6C0F7J2"/>
<name>A0A6C0F7J2_9ZZZZ</name>
<accession>A0A6C0F7J2</accession>
<evidence type="ECO:0000313" key="1">
    <source>
        <dbReference type="EMBL" id="QHT37064.1"/>
    </source>
</evidence>
<sequence length="278" mass="33230">MKIIEPAIYYNDMNTAIRNENDEYIASTIAIDDDNLFYLTRVVLHHRKLSARRINDIILREMQKNPELYNTCRKVQIRIDEIAADPKLWPENYKNTDNEEYINNMNEHDFRRKKVNSEIVDMCKPVPKGFIAPDTKTAIYAIEWAAHFLKSIAAHGFYTDPDKRAFMYDLQSKYKQEEIPNDIKTNDVIAMPRTFRKTENIFDTLKKLQRLFILHEHERCHSNGDITLQQTAQRIYRDFFNNNWDVQEDSAMRYYNYGKTLLQLFSERPNALDFYLYL</sequence>
<dbReference type="EMBL" id="MN738789">
    <property type="protein sequence ID" value="QHT37064.1"/>
    <property type="molecule type" value="Genomic_DNA"/>
</dbReference>
<proteinExistence type="predicted"/>
<reference evidence="1" key="1">
    <citation type="journal article" date="2020" name="Nature">
        <title>Giant virus diversity and host interactions through global metagenomics.</title>
        <authorList>
            <person name="Schulz F."/>
            <person name="Roux S."/>
            <person name="Paez-Espino D."/>
            <person name="Jungbluth S."/>
            <person name="Walsh D.A."/>
            <person name="Denef V.J."/>
            <person name="McMahon K.D."/>
            <person name="Konstantinidis K.T."/>
            <person name="Eloe-Fadrosh E.A."/>
            <person name="Kyrpides N.C."/>
            <person name="Woyke T."/>
        </authorList>
    </citation>
    <scope>NUCLEOTIDE SEQUENCE</scope>
    <source>
        <strain evidence="1">GVMAG-S-ERX555967-131</strain>
    </source>
</reference>